<name>D1QVL2_9BACT</name>
<comment type="caution">
    <text evidence="1">The sequence shown here is derived from an EMBL/GenBank/DDBJ whole genome shotgun (WGS) entry which is preliminary data.</text>
</comment>
<dbReference type="EMBL" id="ACUZ02000057">
    <property type="protein sequence ID" value="EFB30623.1"/>
    <property type="molecule type" value="Genomic_DNA"/>
</dbReference>
<dbReference type="STRING" id="649760.HMPREF0971_03051"/>
<sequence>MLLQPLYSIEYKEMKLGVLYGENAIKVLTEEFIIMKYDFV</sequence>
<evidence type="ECO:0000313" key="2">
    <source>
        <dbReference type="Proteomes" id="UP000004079"/>
    </source>
</evidence>
<organism evidence="1 2">
    <name type="scientific">Segatella oris F0302</name>
    <dbReference type="NCBI Taxonomy" id="649760"/>
    <lineage>
        <taxon>Bacteria</taxon>
        <taxon>Pseudomonadati</taxon>
        <taxon>Bacteroidota</taxon>
        <taxon>Bacteroidia</taxon>
        <taxon>Bacteroidales</taxon>
        <taxon>Prevotellaceae</taxon>
        <taxon>Segatella</taxon>
    </lineage>
</organism>
<accession>D1QVL2</accession>
<dbReference type="AlphaFoldDB" id="D1QVL2"/>
<dbReference type="HOGENOM" id="CLU_3294413_0_0_10"/>
<gene>
    <name evidence="1" type="ORF">HMPREF0971_03051</name>
</gene>
<dbReference type="Proteomes" id="UP000004079">
    <property type="component" value="Unassembled WGS sequence"/>
</dbReference>
<proteinExistence type="predicted"/>
<reference evidence="1 2" key="1">
    <citation type="submission" date="2009-11" db="EMBL/GenBank/DDBJ databases">
        <authorList>
            <person name="Weinstock G."/>
            <person name="Sodergren E."/>
            <person name="Clifton S."/>
            <person name="Fulton L."/>
            <person name="Fulton B."/>
            <person name="Courtney L."/>
            <person name="Fronick C."/>
            <person name="Harrison M."/>
            <person name="Strong C."/>
            <person name="Farmer C."/>
            <person name="Delahaunty K."/>
            <person name="Markovic C."/>
            <person name="Hall O."/>
            <person name="Minx P."/>
            <person name="Tomlinson C."/>
            <person name="Mitreva M."/>
            <person name="Nelson J."/>
            <person name="Hou S."/>
            <person name="Wollam A."/>
            <person name="Pepin K.H."/>
            <person name="Johnson M."/>
            <person name="Bhonagiri V."/>
            <person name="Nash W.E."/>
            <person name="Warren W."/>
            <person name="Chinwalla A."/>
            <person name="Mardis E.R."/>
            <person name="Wilson R.K."/>
        </authorList>
    </citation>
    <scope>NUCLEOTIDE SEQUENCE [LARGE SCALE GENOMIC DNA]</scope>
    <source>
        <strain evidence="1 2">F0302</strain>
    </source>
</reference>
<evidence type="ECO:0000313" key="1">
    <source>
        <dbReference type="EMBL" id="EFB30623.1"/>
    </source>
</evidence>
<protein>
    <submittedName>
        <fullName evidence="1">Uncharacterized protein</fullName>
    </submittedName>
</protein>